<protein>
    <submittedName>
        <fullName evidence="2">RHS repeat-associated core domain-containing protein</fullName>
    </submittedName>
</protein>
<feature type="region of interest" description="Disordered" evidence="1">
    <location>
        <begin position="230"/>
        <end position="249"/>
    </location>
</feature>
<accession>A0ABS6QTU8</accession>
<proteinExistence type="predicted"/>
<dbReference type="EMBL" id="JAHSTU010000006">
    <property type="protein sequence ID" value="MBV4522373.1"/>
    <property type="molecule type" value="Genomic_DNA"/>
</dbReference>
<evidence type="ECO:0000313" key="2">
    <source>
        <dbReference type="EMBL" id="MBV4522373.1"/>
    </source>
</evidence>
<comment type="caution">
    <text evidence="2">The sequence shown here is derived from an EMBL/GenBank/DDBJ whole genome shotgun (WGS) entry which is preliminary data.</text>
</comment>
<name>A0ABS6QTU8_9PSED</name>
<dbReference type="NCBIfam" id="TIGR03696">
    <property type="entry name" value="Rhs_assc_core"/>
    <property type="match status" value="1"/>
</dbReference>
<dbReference type="Proteomes" id="UP001049200">
    <property type="component" value="Unassembled WGS sequence"/>
</dbReference>
<reference evidence="2" key="1">
    <citation type="submission" date="2021-06" db="EMBL/GenBank/DDBJ databases">
        <title>Updating the genus Pseudomonas: Description of 43 new species and partition of the Pseudomonas putida group.</title>
        <authorList>
            <person name="Girard L."/>
            <person name="Lood C."/>
            <person name="Vandamme P."/>
            <person name="Rokni-Zadeh H."/>
            <person name="Van Noort V."/>
            <person name="Hofte M."/>
            <person name="Lavigne R."/>
            <person name="De Mot R."/>
        </authorList>
    </citation>
    <scope>NUCLEOTIDE SEQUENCE</scope>
    <source>
        <strain evidence="2">SWRI74</strain>
    </source>
</reference>
<feature type="region of interest" description="Disordered" evidence="1">
    <location>
        <begin position="165"/>
        <end position="184"/>
    </location>
</feature>
<gene>
    <name evidence="2" type="ORF">KVG88_20120</name>
</gene>
<keyword evidence="3" id="KW-1185">Reference proteome</keyword>
<dbReference type="RefSeq" id="WP_217872561.1">
    <property type="nucleotide sequence ID" value="NZ_JAHSTU010000006.1"/>
</dbReference>
<evidence type="ECO:0000313" key="3">
    <source>
        <dbReference type="Proteomes" id="UP001049200"/>
    </source>
</evidence>
<evidence type="ECO:0000256" key="1">
    <source>
        <dbReference type="SAM" id="MobiDB-lite"/>
    </source>
</evidence>
<feature type="region of interest" description="Disordered" evidence="1">
    <location>
        <begin position="196"/>
        <end position="225"/>
    </location>
</feature>
<sequence>MTDSIRKDRPLRQSKTLLLATDSKNSVLAEVTDGKVDSIAYSAYGEQSGRQAIGGCLGFNGQLREARLGWYLLGNGYRAYNTVLMRFHSPDSWSPFGEGGLNAYMYCVGDPVNASDPTGHVFNPVAATLSRIFPSSSARNRTMATPDANVHLSVPPAAQQPLRLRTTPRYEEPAPRYTRSSLPTYEEAADLRALEQPEPTSLTQPAQPLSASSHDSGSIGGNRIRPAEPEMQRMESSNSDMPPLPPTRRISDNVVRQYSMSRNPDGSWFHSSVEMFTVRSVRRGGAERH</sequence>
<organism evidence="2 3">
    <name type="scientific">Pseudomonas azerbaijanoccidentalis</name>
    <dbReference type="NCBI Taxonomy" id="2842347"/>
    <lineage>
        <taxon>Bacteria</taxon>
        <taxon>Pseudomonadati</taxon>
        <taxon>Pseudomonadota</taxon>
        <taxon>Gammaproteobacteria</taxon>
        <taxon>Pseudomonadales</taxon>
        <taxon>Pseudomonadaceae</taxon>
        <taxon>Pseudomonas</taxon>
    </lineage>
</organism>
<dbReference type="InterPro" id="IPR022385">
    <property type="entry name" value="Rhs_assc_core"/>
</dbReference>
<feature type="compositionally biased region" description="Polar residues" evidence="1">
    <location>
        <begin position="198"/>
        <end position="216"/>
    </location>
</feature>